<organism evidence="3 4">
    <name type="scientific">Nocardioides silvaticus</name>
    <dbReference type="NCBI Taxonomy" id="2201891"/>
    <lineage>
        <taxon>Bacteria</taxon>
        <taxon>Bacillati</taxon>
        <taxon>Actinomycetota</taxon>
        <taxon>Actinomycetes</taxon>
        <taxon>Propionibacteriales</taxon>
        <taxon>Nocardioidaceae</taxon>
        <taxon>Nocardioides</taxon>
    </lineage>
</organism>
<accession>A0A316TGU7</accession>
<dbReference type="RefSeq" id="WP_109693940.1">
    <property type="nucleotide sequence ID" value="NZ_QGDD01000005.1"/>
</dbReference>
<evidence type="ECO:0000256" key="1">
    <source>
        <dbReference type="SAM" id="SignalP"/>
    </source>
</evidence>
<protein>
    <submittedName>
        <fullName evidence="3">CAP domain-containing protein</fullName>
    </submittedName>
</protein>
<dbReference type="InterPro" id="IPR035940">
    <property type="entry name" value="CAP_sf"/>
</dbReference>
<dbReference type="EMBL" id="QGDD01000005">
    <property type="protein sequence ID" value="PWN02429.1"/>
    <property type="molecule type" value="Genomic_DNA"/>
</dbReference>
<dbReference type="InterPro" id="IPR014044">
    <property type="entry name" value="CAP_dom"/>
</dbReference>
<feature type="chain" id="PRO_5016437309" evidence="1">
    <location>
        <begin position="27"/>
        <end position="165"/>
    </location>
</feature>
<dbReference type="SUPFAM" id="SSF55797">
    <property type="entry name" value="PR-1-like"/>
    <property type="match status" value="1"/>
</dbReference>
<dbReference type="PANTHER" id="PTHR31157:SF1">
    <property type="entry name" value="SCP DOMAIN-CONTAINING PROTEIN"/>
    <property type="match status" value="1"/>
</dbReference>
<name>A0A316TGU7_9ACTN</name>
<keyword evidence="1" id="KW-0732">Signal</keyword>
<sequence>MRKVLAVLTVLAAALVVAPAPAPAAAASNGSDRAARGGGAKARVIALTNARREARGCNPLRSRPALMRAAQKHTNKMRNQGRLDHQLSGEPDLGSRVSREGYRWSMVAENIAYGHASPRAVVRGWMRSEGHRRNILNCRLRHIGIGIATDGAGRKYWTQVFARPL</sequence>
<evidence type="ECO:0000259" key="2">
    <source>
        <dbReference type="Pfam" id="PF00188"/>
    </source>
</evidence>
<dbReference type="CDD" id="cd05379">
    <property type="entry name" value="CAP_bacterial"/>
    <property type="match status" value="1"/>
</dbReference>
<comment type="caution">
    <text evidence="3">The sequence shown here is derived from an EMBL/GenBank/DDBJ whole genome shotgun (WGS) entry which is preliminary data.</text>
</comment>
<dbReference type="OrthoDB" id="68195at2"/>
<keyword evidence="4" id="KW-1185">Reference proteome</keyword>
<evidence type="ECO:0000313" key="3">
    <source>
        <dbReference type="EMBL" id="PWN02429.1"/>
    </source>
</evidence>
<feature type="domain" description="SCP" evidence="2">
    <location>
        <begin position="46"/>
        <end position="161"/>
    </location>
</feature>
<proteinExistence type="predicted"/>
<dbReference type="AlphaFoldDB" id="A0A316TGU7"/>
<dbReference type="PANTHER" id="PTHR31157">
    <property type="entry name" value="SCP DOMAIN-CONTAINING PROTEIN"/>
    <property type="match status" value="1"/>
</dbReference>
<evidence type="ECO:0000313" key="4">
    <source>
        <dbReference type="Proteomes" id="UP000245507"/>
    </source>
</evidence>
<dbReference type="Pfam" id="PF00188">
    <property type="entry name" value="CAP"/>
    <property type="match status" value="1"/>
</dbReference>
<feature type="signal peptide" evidence="1">
    <location>
        <begin position="1"/>
        <end position="26"/>
    </location>
</feature>
<gene>
    <name evidence="3" type="ORF">DJ010_11790</name>
</gene>
<dbReference type="Proteomes" id="UP000245507">
    <property type="component" value="Unassembled WGS sequence"/>
</dbReference>
<reference evidence="3 4" key="1">
    <citation type="submission" date="2018-05" db="EMBL/GenBank/DDBJ databases">
        <title>Nocardioides silvaticus genome.</title>
        <authorList>
            <person name="Li C."/>
            <person name="Wang G."/>
        </authorList>
    </citation>
    <scope>NUCLEOTIDE SEQUENCE [LARGE SCALE GENOMIC DNA]</scope>
    <source>
        <strain evidence="3 4">CCTCC AB 2018079</strain>
    </source>
</reference>
<dbReference type="Gene3D" id="3.40.33.10">
    <property type="entry name" value="CAP"/>
    <property type="match status" value="1"/>
</dbReference>